<feature type="domain" description="PUM-HD" evidence="5">
    <location>
        <begin position="63"/>
        <end position="411"/>
    </location>
</feature>
<dbReference type="AlphaFoldDB" id="A0AAW1RK37"/>
<evidence type="ECO:0000256" key="3">
    <source>
        <dbReference type="PROSITE-ProRule" id="PRU00317"/>
    </source>
</evidence>
<evidence type="ECO:0000313" key="6">
    <source>
        <dbReference type="EMBL" id="KAK9834069.1"/>
    </source>
</evidence>
<dbReference type="EMBL" id="JALJOU010000034">
    <property type="protein sequence ID" value="KAK9834069.1"/>
    <property type="molecule type" value="Genomic_DNA"/>
</dbReference>
<dbReference type="Pfam" id="PF08144">
    <property type="entry name" value="CPL"/>
    <property type="match status" value="1"/>
</dbReference>
<dbReference type="PROSITE" id="PS50303">
    <property type="entry name" value="PUM_HD"/>
    <property type="match status" value="1"/>
</dbReference>
<dbReference type="InterPro" id="IPR040059">
    <property type="entry name" value="PUM3"/>
</dbReference>
<dbReference type="PROSITE" id="PS50302">
    <property type="entry name" value="PUM"/>
    <property type="match status" value="2"/>
</dbReference>
<evidence type="ECO:0000256" key="1">
    <source>
        <dbReference type="ARBA" id="ARBA00022737"/>
    </source>
</evidence>
<dbReference type="GO" id="GO:0005730">
    <property type="term" value="C:nucleolus"/>
    <property type="evidence" value="ECO:0007669"/>
    <property type="project" value="TreeGrafter"/>
</dbReference>
<evidence type="ECO:0000259" key="5">
    <source>
        <dbReference type="PROSITE" id="PS50303"/>
    </source>
</evidence>
<dbReference type="InterPro" id="IPR011989">
    <property type="entry name" value="ARM-like"/>
</dbReference>
<keyword evidence="7" id="KW-1185">Reference proteome</keyword>
<evidence type="ECO:0000313" key="7">
    <source>
        <dbReference type="Proteomes" id="UP001445335"/>
    </source>
</evidence>
<proteinExistence type="predicted"/>
<evidence type="ECO:0000256" key="4">
    <source>
        <dbReference type="SAM" id="MobiDB-lite"/>
    </source>
</evidence>
<dbReference type="InterPro" id="IPR012959">
    <property type="entry name" value="CPL_dom"/>
</dbReference>
<protein>
    <recommendedName>
        <fullName evidence="5">PUM-HD domain-containing protein</fullName>
    </recommendedName>
</protein>
<feature type="region of interest" description="Disordered" evidence="4">
    <location>
        <begin position="1"/>
        <end position="49"/>
    </location>
</feature>
<dbReference type="InterPro" id="IPR033133">
    <property type="entry name" value="PUM-HD"/>
</dbReference>
<dbReference type="Proteomes" id="UP001445335">
    <property type="component" value="Unassembled WGS sequence"/>
</dbReference>
<reference evidence="6 7" key="1">
    <citation type="journal article" date="2024" name="Nat. Commun.">
        <title>Phylogenomics reveals the evolutionary origins of lichenization in chlorophyte algae.</title>
        <authorList>
            <person name="Puginier C."/>
            <person name="Libourel C."/>
            <person name="Otte J."/>
            <person name="Skaloud P."/>
            <person name="Haon M."/>
            <person name="Grisel S."/>
            <person name="Petersen M."/>
            <person name="Berrin J.G."/>
            <person name="Delaux P.M."/>
            <person name="Dal Grande F."/>
            <person name="Keller J."/>
        </authorList>
    </citation>
    <scope>NUCLEOTIDE SEQUENCE [LARGE SCALE GENOMIC DNA]</scope>
    <source>
        <strain evidence="6 7">SAG 245.80</strain>
    </source>
</reference>
<dbReference type="SMART" id="SM00025">
    <property type="entry name" value="Pumilio"/>
    <property type="match status" value="4"/>
</dbReference>
<dbReference type="InterPro" id="IPR001313">
    <property type="entry name" value="Pumilio_RNA-bd_rpt"/>
</dbReference>
<dbReference type="PANTHER" id="PTHR13389">
    <property type="entry name" value="PUMILIO HOMOLOG 3"/>
    <property type="match status" value="1"/>
</dbReference>
<name>A0AAW1RK37_9CHLO</name>
<comment type="caution">
    <text evidence="6">The sequence shown here is derived from an EMBL/GenBank/DDBJ whole genome shotgun (WGS) entry which is preliminary data.</text>
</comment>
<feature type="repeat" description="Pumilio" evidence="3">
    <location>
        <begin position="125"/>
        <end position="160"/>
    </location>
</feature>
<dbReference type="PANTHER" id="PTHR13389:SF0">
    <property type="entry name" value="PUMILIO HOMOLOG 3"/>
    <property type="match status" value="1"/>
</dbReference>
<evidence type="ECO:0000256" key="2">
    <source>
        <dbReference type="ARBA" id="ARBA00022884"/>
    </source>
</evidence>
<dbReference type="Pfam" id="PF22493">
    <property type="entry name" value="PUF_NOP9"/>
    <property type="match status" value="1"/>
</dbReference>
<keyword evidence="1" id="KW-0677">Repeat</keyword>
<gene>
    <name evidence="6" type="ORF">WJX81_007630</name>
</gene>
<keyword evidence="2" id="KW-0694">RNA-binding</keyword>
<dbReference type="GO" id="GO:0003729">
    <property type="term" value="F:mRNA binding"/>
    <property type="evidence" value="ECO:0007669"/>
    <property type="project" value="TreeGrafter"/>
</dbReference>
<sequence length="576" mass="61105">MKRKAEPGAVKAGKATKLLTNDSPNKAKESSNAVPDVKRSRKEVKSSKLAKRKKNYSLVQDAIAKWEVARRRDVGTEQRAELVTQLLQQVQGHLAELAASHTGSRIVQACVKFGSSEQRRGMLKELSPAFLELAKSPYGHFVASKLVSTASAAELAGLLRLVQGQVPHLLRHPCAAAVVDELYDRSSGAQRNALAAEFFGKEYVLFAQDKAPDSLAAVLQEADAKKQHAVIQRLAIHLLPIMEKGLLDPVLSHRLIAEYLQAAPRSAVAEAVETLAGPALLRMVHTRHGALVACQVLAFGTAKDRKKAVKAMKGHVHTMMEDEWAHVSLLSALTHVDDTALLAKTLLPAIMEHMAEAAVHRYARRVLLQLLAPDCSRYLPPHLHAFLHPSQPAPAQSNGGEVAALGVSKKGQDVRRAELLGSGPKSLAAALASACNDRAGAWLRSPTACDVVVEVARGGSGGLLYSADAEGVAALHTAIVADLVGVAPSPSAGEPDEAGGEEGMGGEAARVFTSLLWRDALQGRCEGLLGTHAKKVLAAVAHCADAPVRQEAAAELGGLISQPLSQWAAALLGKKR</sequence>
<organism evidence="6 7">
    <name type="scientific">Elliptochloris bilobata</name>
    <dbReference type="NCBI Taxonomy" id="381761"/>
    <lineage>
        <taxon>Eukaryota</taxon>
        <taxon>Viridiplantae</taxon>
        <taxon>Chlorophyta</taxon>
        <taxon>core chlorophytes</taxon>
        <taxon>Trebouxiophyceae</taxon>
        <taxon>Trebouxiophyceae incertae sedis</taxon>
        <taxon>Elliptochloris clade</taxon>
        <taxon>Elliptochloris</taxon>
    </lineage>
</organism>
<dbReference type="SUPFAM" id="SSF48371">
    <property type="entry name" value="ARM repeat"/>
    <property type="match status" value="1"/>
</dbReference>
<accession>A0AAW1RK37</accession>
<dbReference type="InterPro" id="IPR016024">
    <property type="entry name" value="ARM-type_fold"/>
</dbReference>
<dbReference type="Gene3D" id="1.25.10.10">
    <property type="entry name" value="Leucine-rich Repeat Variant"/>
    <property type="match status" value="1"/>
</dbReference>
<dbReference type="GO" id="GO:0006417">
    <property type="term" value="P:regulation of translation"/>
    <property type="evidence" value="ECO:0007669"/>
    <property type="project" value="TreeGrafter"/>
</dbReference>
<feature type="repeat" description="Pumilio" evidence="3">
    <location>
        <begin position="89"/>
        <end position="124"/>
    </location>
</feature>